<dbReference type="Gene3D" id="1.50.10.10">
    <property type="match status" value="1"/>
</dbReference>
<keyword evidence="11" id="KW-0812">Transmembrane</keyword>
<keyword evidence="13" id="KW-1185">Reference proteome</keyword>
<evidence type="ECO:0000256" key="4">
    <source>
        <dbReference type="ARBA" id="ARBA00022723"/>
    </source>
</evidence>
<proteinExistence type="inferred from homology"/>
<dbReference type="InterPro" id="IPR050749">
    <property type="entry name" value="Glycosyl_Hydrolase_47"/>
</dbReference>
<dbReference type="PANTHER" id="PTHR11742">
    <property type="entry name" value="MANNOSYL-OLIGOSACCHARIDE ALPHA-1,2-MANNOSIDASE-RELATED"/>
    <property type="match status" value="1"/>
</dbReference>
<evidence type="ECO:0000256" key="3">
    <source>
        <dbReference type="ARBA" id="ARBA00007658"/>
    </source>
</evidence>
<evidence type="ECO:0000313" key="12">
    <source>
        <dbReference type="EMBL" id="WAR31135.1"/>
    </source>
</evidence>
<dbReference type="EMBL" id="CP111028">
    <property type="protein sequence ID" value="WAR31135.1"/>
    <property type="molecule type" value="Genomic_DNA"/>
</dbReference>
<keyword evidence="4" id="KW-0479">Metal-binding</keyword>
<dbReference type="PANTHER" id="PTHR11742:SF55">
    <property type="entry name" value="ENDOPLASMIC RETICULUM MANNOSYL-OLIGOSACCHARIDE 1,2-ALPHA-MANNOSIDASE"/>
    <property type="match status" value="1"/>
</dbReference>
<evidence type="ECO:0000256" key="9">
    <source>
        <dbReference type="ARBA" id="ARBA00048605"/>
    </source>
</evidence>
<keyword evidence="11" id="KW-1133">Transmembrane helix</keyword>
<dbReference type="InterPro" id="IPR001382">
    <property type="entry name" value="Glyco_hydro_47"/>
</dbReference>
<feature type="transmembrane region" description="Helical" evidence="11">
    <location>
        <begin position="46"/>
        <end position="63"/>
    </location>
</feature>
<evidence type="ECO:0000256" key="8">
    <source>
        <dbReference type="ARBA" id="ARBA00047669"/>
    </source>
</evidence>
<gene>
    <name evidence="12" type="ORF">MAR_033677</name>
</gene>
<dbReference type="InterPro" id="IPR036026">
    <property type="entry name" value="Seven-hairpin_glycosidases"/>
</dbReference>
<dbReference type="Proteomes" id="UP001164746">
    <property type="component" value="Chromosome 17"/>
</dbReference>
<keyword evidence="7" id="KW-1015">Disulfide bond</keyword>
<name>A0ABY7G9Q0_MYAAR</name>
<evidence type="ECO:0000256" key="11">
    <source>
        <dbReference type="SAM" id="Phobius"/>
    </source>
</evidence>
<comment type="cofactor">
    <cofactor evidence="1">
        <name>Ca(2+)</name>
        <dbReference type="ChEBI" id="CHEBI:29108"/>
    </cofactor>
</comment>
<evidence type="ECO:0000256" key="6">
    <source>
        <dbReference type="ARBA" id="ARBA00022837"/>
    </source>
</evidence>
<sequence length="519" mass="59155">MRKNTSFNDRVTINLGFDPSRSFSETGKSKSITRAWRRLSSLQRTVILLLVCVACMCAVYYSPVFQMEVGRPRAQTKDHPIDMLPPGWKPPEAPRNPVVMNSGNRDEEEAKVVDFPLKVDKEEKQEQIHNPMENKPADKPLADQQVEVDKSNGPGRRFEAVVEYDYFNKYEEAREFVAKDLSLDRDQDVNLFEITIRKELGDRLLPCFNSPSRVPYSDVNLRSGVAHAPRWGPDSSTSEVTTIQLEFRDLSAVTGDPKYREAVDEVYSHVHSEPKKDGLVPIFINAQTGKLRNSATISVGARGDSYYEYLLKQWLQTGKTEDKYKFDYLEAVNGMKQHLFKKSEPSKLTYLGELIGGRSFAPKMDHLVCFMGGTLALGQANGLPDDHLDLGSELTRTCYEMYARMPTKLSPEIVYFNQAEGASEDLIVKDEKYREWGWKIFLAFKKYARVEGFGYSSINNVKNAGGNNYRDKLESFFLAETLKYLYLLFSDDPDLIPLDKFVINTEAHPLPIYSKPFSN</sequence>
<comment type="similarity">
    <text evidence="3 10">Belongs to the glycosyl hydrolase 47 family.</text>
</comment>
<dbReference type="EC" id="3.2.1.-" evidence="10"/>
<dbReference type="Pfam" id="PF01532">
    <property type="entry name" value="Glyco_hydro_47"/>
    <property type="match status" value="2"/>
</dbReference>
<keyword evidence="5 10" id="KW-0378">Hydrolase</keyword>
<dbReference type="InterPro" id="IPR012341">
    <property type="entry name" value="6hp_glycosidase-like_sf"/>
</dbReference>
<evidence type="ECO:0000256" key="2">
    <source>
        <dbReference type="ARBA" id="ARBA00004922"/>
    </source>
</evidence>
<evidence type="ECO:0000256" key="1">
    <source>
        <dbReference type="ARBA" id="ARBA00001913"/>
    </source>
</evidence>
<comment type="catalytic activity">
    <reaction evidence="8">
        <text>N(4)-(alpha-D-Man-(1-&gt;2)-alpha-D-Man-(1-&gt;2)-alpha-D-Man-(1-&gt;3)-[alpha-D-Man-(1-&gt;3)-[alpha-D-Man-(1-&gt;2)-alpha-D-Man-(1-&gt;6)]-alpha-D-Man-(1-&gt;6)]-beta-D-Man-(1-&gt;4)-beta-D-GlcNAc-(1-&gt;4)-beta-D-GlcNAc)-L-asparaginyl-[protein] (N-glucan mannose isomer 8A1,2,3B1,3) + 3 H2O = N(4)-(alpha-D-Man-(1-&gt;3)-[alpha-D-Man-(1-&gt;3)-[alpha-D-Man-(1-&gt;6)]-alpha-D-Man-(1-&gt;6)]-beta-D-Man-(1-&gt;4)-beta-D-GlcNAc-(1-&gt;4)-beta-D-GlcNAc)-L-asparaginyl-[protein] (N-glucan mannose isomer 5A1,2) + 3 beta-D-mannose</text>
        <dbReference type="Rhea" id="RHEA:56028"/>
        <dbReference type="Rhea" id="RHEA-COMP:14358"/>
        <dbReference type="Rhea" id="RHEA-COMP:14367"/>
        <dbReference type="ChEBI" id="CHEBI:15377"/>
        <dbReference type="ChEBI" id="CHEBI:28563"/>
        <dbReference type="ChEBI" id="CHEBI:59087"/>
        <dbReference type="ChEBI" id="CHEBI:60628"/>
        <dbReference type="EC" id="3.2.1.113"/>
    </reaction>
</comment>
<keyword evidence="11" id="KW-0472">Membrane</keyword>
<evidence type="ECO:0000256" key="7">
    <source>
        <dbReference type="ARBA" id="ARBA00023157"/>
    </source>
</evidence>
<accession>A0ABY7G9Q0</accession>
<comment type="catalytic activity">
    <reaction evidence="9">
        <text>N(4)-(alpha-D-Man-(1-&gt;2)-alpha-D-Man-(1-&gt;2)-alpha-D-Man-(1-&gt;3)-[alpha-D-Man-(1-&gt;2)-alpha-D-Man-(1-&gt;3)-[alpha-D-Man-(1-&gt;2)-alpha-D-Man-(1-&gt;6)]-alpha-D-Man-(1-&gt;6)]-beta-D-Man-(1-&gt;4)-beta-D-GlcNAc-(1-&gt;4)-beta-D-GlcNAc)-L-asparaginyl-[protein] (N-glucan mannose isomer 9A1,2,3B1,2,3) + 4 H2O = N(4)-(alpha-D-Man-(1-&gt;3)-[alpha-D-Man-(1-&gt;3)-[alpha-D-Man-(1-&gt;6)]-alpha-D-Man-(1-&gt;6)]-beta-D-Man-(1-&gt;4)-beta-D-GlcNAc-(1-&gt;4)-beta-D-GlcNAc)-L-asparaginyl-[protein] (N-glucan mannose isomer 5A1,2) + 4 beta-D-mannose</text>
        <dbReference type="Rhea" id="RHEA:56008"/>
        <dbReference type="Rhea" id="RHEA-COMP:14356"/>
        <dbReference type="Rhea" id="RHEA-COMP:14367"/>
        <dbReference type="ChEBI" id="CHEBI:15377"/>
        <dbReference type="ChEBI" id="CHEBI:28563"/>
        <dbReference type="ChEBI" id="CHEBI:59087"/>
        <dbReference type="ChEBI" id="CHEBI:139493"/>
        <dbReference type="EC" id="3.2.1.113"/>
    </reaction>
</comment>
<dbReference type="PRINTS" id="PR00747">
    <property type="entry name" value="GLYHDRLASE47"/>
</dbReference>
<reference evidence="12" key="1">
    <citation type="submission" date="2022-11" db="EMBL/GenBank/DDBJ databases">
        <title>Centuries of genome instability and evolution in soft-shell clam transmissible cancer (bioRxiv).</title>
        <authorList>
            <person name="Hart S.F.M."/>
            <person name="Yonemitsu M.A."/>
            <person name="Giersch R.M."/>
            <person name="Beal B.F."/>
            <person name="Arriagada G."/>
            <person name="Davis B.W."/>
            <person name="Ostrander E.A."/>
            <person name="Goff S.P."/>
            <person name="Metzger M.J."/>
        </authorList>
    </citation>
    <scope>NUCLEOTIDE SEQUENCE</scope>
    <source>
        <strain evidence="12">MELC-2E11</strain>
        <tissue evidence="12">Siphon/mantle</tissue>
    </source>
</reference>
<organism evidence="12 13">
    <name type="scientific">Mya arenaria</name>
    <name type="common">Soft-shell clam</name>
    <dbReference type="NCBI Taxonomy" id="6604"/>
    <lineage>
        <taxon>Eukaryota</taxon>
        <taxon>Metazoa</taxon>
        <taxon>Spiralia</taxon>
        <taxon>Lophotrochozoa</taxon>
        <taxon>Mollusca</taxon>
        <taxon>Bivalvia</taxon>
        <taxon>Autobranchia</taxon>
        <taxon>Heteroconchia</taxon>
        <taxon>Euheterodonta</taxon>
        <taxon>Imparidentia</taxon>
        <taxon>Neoheterodontei</taxon>
        <taxon>Myida</taxon>
        <taxon>Myoidea</taxon>
        <taxon>Myidae</taxon>
        <taxon>Mya</taxon>
    </lineage>
</organism>
<keyword evidence="10" id="KW-0326">Glycosidase</keyword>
<evidence type="ECO:0000256" key="5">
    <source>
        <dbReference type="ARBA" id="ARBA00022801"/>
    </source>
</evidence>
<evidence type="ECO:0000256" key="10">
    <source>
        <dbReference type="RuleBase" id="RU361193"/>
    </source>
</evidence>
<comment type="pathway">
    <text evidence="2">Protein modification; protein glycosylation.</text>
</comment>
<protein>
    <recommendedName>
        <fullName evidence="10">alpha-1,2-Mannosidase</fullName>
        <ecNumber evidence="10">3.2.1.-</ecNumber>
    </recommendedName>
</protein>
<dbReference type="SUPFAM" id="SSF48225">
    <property type="entry name" value="Seven-hairpin glycosidases"/>
    <property type="match status" value="1"/>
</dbReference>
<keyword evidence="6" id="KW-0106">Calcium</keyword>
<evidence type="ECO:0000313" key="13">
    <source>
        <dbReference type="Proteomes" id="UP001164746"/>
    </source>
</evidence>